<feature type="region of interest" description="Disordered" evidence="1">
    <location>
        <begin position="1"/>
        <end position="75"/>
    </location>
</feature>
<evidence type="ECO:0008006" key="5">
    <source>
        <dbReference type="Google" id="ProtNLM"/>
    </source>
</evidence>
<dbReference type="InterPro" id="IPR021787">
    <property type="entry name" value="DUF3352"/>
</dbReference>
<dbReference type="RefSeq" id="WP_344194682.1">
    <property type="nucleotide sequence ID" value="NZ_BAAARN010000003.1"/>
</dbReference>
<sequence>MSESGRESAPRSARPRLQLSQRSAPSSSSLRSLRLAQTLSGSARPGPELWPGQAAEEAAREAARTTSSSLPGGYRPSAYQDQYLAGAAVEPFIFSLPGSGSAGAVGAVEPAGSAGSDGSAGPGTAAGRGPGRAQLTDRRTVDLGAAAEGSMTIDLTADDPDRRVVNLGVAAEGSMTIDLTADDPDRRVVNLGVDAEGVAASDIAVLGGLGDSDGPPDAGVPAAGVGTTAAAVPSRPGHQAAPGSIFASPDQHAATGSLFVGAPAPSSGSTLLPADQLAPVQALTAADRDEFAVDLRANMASAKVARWRRGRNVALVGGLLAIVAAGAGGTFVWSALGGGGPQPETALPSTTVAFVKVDLNPSAGQKVDAVRFLRAFPQARDKVSETSDLREVAFTALQAEGQLAGVDYRADVAPWIGQRIALGIVPGATTQDEPVAVLALAVEDPGAARTHLPKVATALGGTCQVVQDFAVCTRGKDGSALDAVLTATARGSLAEAATFRQDMGDLGEDGIVAGWVDSAKAAELVGSLPLFSGDVLEGLTSATADLPGAEGGSPGDGLADTGRTAIALRFDGPHLELAGHTNGAKASFVGKEHVTGVTSLPWNSLAAVSIANGGAQLRAAWPEISRATGSGSVPAQGRASATKGAAAAAPSECPLAAAERLLGISLPEDLYAALGSQLTLVLGGVEERNGQLKAALVGNGDQVVLGKLATSGQAFGGEKLTLLPSPGRSVLATSDEYGQEIVTGSGLGTMPGFQDAVHDVEDARAVVYIDIAGLVSEFKDDMDPKDVADLASLSALGVTVSGEGTSADFRVRLTTK</sequence>
<feature type="region of interest" description="Disordered" evidence="1">
    <location>
        <begin position="110"/>
        <end position="136"/>
    </location>
</feature>
<dbReference type="Pfam" id="PF11832">
    <property type="entry name" value="DUF3352"/>
    <property type="match status" value="1"/>
</dbReference>
<keyword evidence="2" id="KW-1133">Transmembrane helix</keyword>
<reference evidence="4" key="1">
    <citation type="journal article" date="2019" name="Int. J. Syst. Evol. Microbiol.">
        <title>The Global Catalogue of Microorganisms (GCM) 10K type strain sequencing project: providing services to taxonomists for standard genome sequencing and annotation.</title>
        <authorList>
            <consortium name="The Broad Institute Genomics Platform"/>
            <consortium name="The Broad Institute Genome Sequencing Center for Infectious Disease"/>
            <person name="Wu L."/>
            <person name="Ma J."/>
        </authorList>
    </citation>
    <scope>NUCLEOTIDE SEQUENCE [LARGE SCALE GENOMIC DNA]</scope>
    <source>
        <strain evidence="4">JCM 16378</strain>
    </source>
</reference>
<gene>
    <name evidence="3" type="ORF">GCM10009867_29070</name>
</gene>
<evidence type="ECO:0000313" key="3">
    <source>
        <dbReference type="EMBL" id="GAA2738315.1"/>
    </source>
</evidence>
<organism evidence="3 4">
    <name type="scientific">Pedococcus aerophilus</name>
    <dbReference type="NCBI Taxonomy" id="436356"/>
    <lineage>
        <taxon>Bacteria</taxon>
        <taxon>Bacillati</taxon>
        <taxon>Actinomycetota</taxon>
        <taxon>Actinomycetes</taxon>
        <taxon>Micrococcales</taxon>
        <taxon>Intrasporangiaceae</taxon>
        <taxon>Pedococcus</taxon>
    </lineage>
</organism>
<accession>A0ABP6HCW5</accession>
<evidence type="ECO:0000256" key="1">
    <source>
        <dbReference type="SAM" id="MobiDB-lite"/>
    </source>
</evidence>
<name>A0ABP6HCW5_9MICO</name>
<evidence type="ECO:0000256" key="2">
    <source>
        <dbReference type="SAM" id="Phobius"/>
    </source>
</evidence>
<dbReference type="EMBL" id="BAAARN010000003">
    <property type="protein sequence ID" value="GAA2738315.1"/>
    <property type="molecule type" value="Genomic_DNA"/>
</dbReference>
<dbReference type="Proteomes" id="UP001501326">
    <property type="component" value="Unassembled WGS sequence"/>
</dbReference>
<keyword evidence="4" id="KW-1185">Reference proteome</keyword>
<keyword evidence="2" id="KW-0472">Membrane</keyword>
<keyword evidence="2" id="KW-0812">Transmembrane</keyword>
<evidence type="ECO:0000313" key="4">
    <source>
        <dbReference type="Proteomes" id="UP001501326"/>
    </source>
</evidence>
<protein>
    <recommendedName>
        <fullName evidence="5">DUF3352 domain-containing protein</fullName>
    </recommendedName>
</protein>
<feature type="transmembrane region" description="Helical" evidence="2">
    <location>
        <begin position="313"/>
        <end position="336"/>
    </location>
</feature>
<feature type="compositionally biased region" description="Gly residues" evidence="1">
    <location>
        <begin position="118"/>
        <end position="130"/>
    </location>
</feature>
<comment type="caution">
    <text evidence="3">The sequence shown here is derived from an EMBL/GenBank/DDBJ whole genome shotgun (WGS) entry which is preliminary data.</text>
</comment>
<feature type="compositionally biased region" description="Low complexity" evidence="1">
    <location>
        <begin position="16"/>
        <end position="40"/>
    </location>
</feature>
<proteinExistence type="predicted"/>